<accession>A0A139H0L8</accession>
<proteinExistence type="predicted"/>
<reference evidence="1 2" key="1">
    <citation type="submission" date="2015-07" db="EMBL/GenBank/DDBJ databases">
        <title>Comparative genomics of the Sigatoka disease complex on banana suggests a link between parallel evolutionary changes in Pseudocercospora fijiensis and Pseudocercospora eumusae and increased virulence on the banana host.</title>
        <authorList>
            <person name="Chang T.-C."/>
            <person name="Salvucci A."/>
            <person name="Crous P.W."/>
            <person name="Stergiopoulos I."/>
        </authorList>
    </citation>
    <scope>NUCLEOTIDE SEQUENCE [LARGE SCALE GENOMIC DNA]</scope>
    <source>
        <strain evidence="1 2">CBS 114824</strain>
    </source>
</reference>
<protein>
    <submittedName>
        <fullName evidence="1">Uncharacterized protein</fullName>
    </submittedName>
</protein>
<evidence type="ECO:0000313" key="2">
    <source>
        <dbReference type="Proteomes" id="UP000070133"/>
    </source>
</evidence>
<keyword evidence="2" id="KW-1185">Reference proteome</keyword>
<sequence length="89" mass="10089">MASKLAERSQTLVDFPECYSCFDECLEKNSWGCTCLESREKSEAMTRKIGELIAARYGVEYHHIADESEFPGISKDVFEMGEIWSCAPP</sequence>
<dbReference type="EMBL" id="LFZN01000192">
    <property type="protein sequence ID" value="KXS95939.1"/>
    <property type="molecule type" value="Genomic_DNA"/>
</dbReference>
<gene>
    <name evidence="1" type="ORF">AC578_8000</name>
</gene>
<dbReference type="Proteomes" id="UP000070133">
    <property type="component" value="Unassembled WGS sequence"/>
</dbReference>
<organism evidence="1 2">
    <name type="scientific">Pseudocercospora eumusae</name>
    <dbReference type="NCBI Taxonomy" id="321146"/>
    <lineage>
        <taxon>Eukaryota</taxon>
        <taxon>Fungi</taxon>
        <taxon>Dikarya</taxon>
        <taxon>Ascomycota</taxon>
        <taxon>Pezizomycotina</taxon>
        <taxon>Dothideomycetes</taxon>
        <taxon>Dothideomycetidae</taxon>
        <taxon>Mycosphaerellales</taxon>
        <taxon>Mycosphaerellaceae</taxon>
        <taxon>Pseudocercospora</taxon>
    </lineage>
</organism>
<dbReference type="AlphaFoldDB" id="A0A139H0L8"/>
<comment type="caution">
    <text evidence="1">The sequence shown here is derived from an EMBL/GenBank/DDBJ whole genome shotgun (WGS) entry which is preliminary data.</text>
</comment>
<evidence type="ECO:0000313" key="1">
    <source>
        <dbReference type="EMBL" id="KXS95939.1"/>
    </source>
</evidence>
<name>A0A139H0L8_9PEZI</name>